<gene>
    <name evidence="6" type="ORF">BF38_2093</name>
    <name evidence="7" type="ORF">FOC89_18130</name>
</gene>
<dbReference type="Proteomes" id="UP000501107">
    <property type="component" value="Chromosome"/>
</dbReference>
<dbReference type="KEGG" id="btw:BF38_2093"/>
<dbReference type="InterPro" id="IPR003680">
    <property type="entry name" value="Flavodoxin_fold"/>
</dbReference>
<evidence type="ECO:0000313" key="6">
    <source>
        <dbReference type="EMBL" id="AJG76900.1"/>
    </source>
</evidence>
<dbReference type="InterPro" id="IPR029039">
    <property type="entry name" value="Flavoprotein-like_sf"/>
</dbReference>
<dbReference type="OMA" id="PTFICND"/>
<dbReference type="GeneID" id="75084162"/>
<dbReference type="PANTHER" id="PTHR46305:SF3">
    <property type="entry name" value="NADPH:QUINONE OXIDOREDUCTASE MDAB"/>
    <property type="match status" value="1"/>
</dbReference>
<dbReference type="InterPro" id="IPR052397">
    <property type="entry name" value="NADPH-QR_MdaB"/>
</dbReference>
<evidence type="ECO:0000256" key="3">
    <source>
        <dbReference type="ARBA" id="ARBA00022827"/>
    </source>
</evidence>
<comment type="cofactor">
    <cofactor evidence="1">
        <name>FAD</name>
        <dbReference type="ChEBI" id="CHEBI:57692"/>
    </cofactor>
</comment>
<dbReference type="PANTHER" id="PTHR46305">
    <property type="match status" value="1"/>
</dbReference>
<accession>A0A0B5NKI1</accession>
<name>A0A0B5NKI1_BACTU</name>
<feature type="domain" description="Flavodoxin-like fold" evidence="5">
    <location>
        <begin position="2"/>
        <end position="175"/>
    </location>
</feature>
<evidence type="ECO:0000313" key="9">
    <source>
        <dbReference type="Proteomes" id="UP000501107"/>
    </source>
</evidence>
<reference evidence="6 8" key="1">
    <citation type="journal article" date="2015" name="Genome Announc.">
        <title>Complete genome sequences for 35 biothreat assay-relevant bacillus species.</title>
        <authorList>
            <person name="Johnson S.L."/>
            <person name="Daligault H.E."/>
            <person name="Davenport K.W."/>
            <person name="Jaissle J."/>
            <person name="Frey K.G."/>
            <person name="Ladner J.T."/>
            <person name="Broomall S.M."/>
            <person name="Bishop-Lilly K.A."/>
            <person name="Bruce D.C."/>
            <person name="Gibbons H.S."/>
            <person name="Coyne S.R."/>
            <person name="Lo C.C."/>
            <person name="Meincke L."/>
            <person name="Munk A.C."/>
            <person name="Koroleva G.I."/>
            <person name="Rosenzweig C.N."/>
            <person name="Palacios G.F."/>
            <person name="Redden C.L."/>
            <person name="Minogue T.D."/>
            <person name="Chain P.S."/>
        </authorList>
    </citation>
    <scope>NUCLEOTIDE SEQUENCE [LARGE SCALE GENOMIC DNA]</scope>
    <source>
        <strain evidence="6 8">HD1011</strain>
    </source>
</reference>
<dbReference type="SUPFAM" id="SSF52218">
    <property type="entry name" value="Flavoproteins"/>
    <property type="match status" value="1"/>
</dbReference>
<sequence length="182" mass="21181">MKNIFIINGHEKYGTKEGRLNKTLVDHMVTVLSENHQVKTTTIQDGYNIKEEQDKFLWADVVIYQTPIYWFSVPGLFKTYMDEVYEYGLFFKGADEYGTGGLLTEKEYMFSTTWNAPENSFGDKTKFFEGESLESTLSHLHRVQKFLGMSPLKSFACYDVVKNPDIEQYLLNLKDHLDEVIK</sequence>
<evidence type="ECO:0000259" key="5">
    <source>
        <dbReference type="Pfam" id="PF02525"/>
    </source>
</evidence>
<dbReference type="EMBL" id="CP053980">
    <property type="protein sequence ID" value="QKH25760.1"/>
    <property type="molecule type" value="Genomic_DNA"/>
</dbReference>
<evidence type="ECO:0000313" key="8">
    <source>
        <dbReference type="Proteomes" id="UP000031876"/>
    </source>
</evidence>
<dbReference type="EMBL" id="CP009335">
    <property type="protein sequence ID" value="AJG76900.1"/>
    <property type="molecule type" value="Genomic_DNA"/>
</dbReference>
<dbReference type="AlphaFoldDB" id="A0A0B5NKI1"/>
<protein>
    <submittedName>
        <fullName evidence="7">NAD(P)H-dependent oxidoreductase</fullName>
    </submittedName>
    <submittedName>
        <fullName evidence="6">NADPH-dependent FMN reductase family protein</fullName>
    </submittedName>
</protein>
<keyword evidence="3" id="KW-0274">FAD</keyword>
<evidence type="ECO:0000256" key="2">
    <source>
        <dbReference type="ARBA" id="ARBA00022630"/>
    </source>
</evidence>
<dbReference type="Proteomes" id="UP000031876">
    <property type="component" value="Chromosome"/>
</dbReference>
<dbReference type="Pfam" id="PF02525">
    <property type="entry name" value="Flavodoxin_2"/>
    <property type="match status" value="1"/>
</dbReference>
<comment type="similarity">
    <text evidence="4">Belongs to the oxidoreductase MdaB family.</text>
</comment>
<proteinExistence type="inferred from homology"/>
<evidence type="ECO:0000256" key="1">
    <source>
        <dbReference type="ARBA" id="ARBA00001974"/>
    </source>
</evidence>
<evidence type="ECO:0000313" key="7">
    <source>
        <dbReference type="EMBL" id="QKH25760.1"/>
    </source>
</evidence>
<dbReference type="Gene3D" id="3.40.50.360">
    <property type="match status" value="1"/>
</dbReference>
<evidence type="ECO:0000256" key="4">
    <source>
        <dbReference type="ARBA" id="ARBA00037981"/>
    </source>
</evidence>
<organism evidence="7 9">
    <name type="scientific">Bacillus thuringiensis</name>
    <dbReference type="NCBI Taxonomy" id="1428"/>
    <lineage>
        <taxon>Bacteria</taxon>
        <taxon>Bacillati</taxon>
        <taxon>Bacillota</taxon>
        <taxon>Bacilli</taxon>
        <taxon>Bacillales</taxon>
        <taxon>Bacillaceae</taxon>
        <taxon>Bacillus</taxon>
        <taxon>Bacillus cereus group</taxon>
    </lineage>
</organism>
<reference evidence="7 9" key="2">
    <citation type="submission" date="2020-05" db="EMBL/GenBank/DDBJ databases">
        <title>FDA dAtabase for Regulatory Grade micrObial Sequences (FDA-ARGOS): Supporting development and validation of Infectious Disease Dx tests.</title>
        <authorList>
            <person name="Nelson B."/>
            <person name="Plummer A."/>
            <person name="Tallon L."/>
            <person name="Sadzewicz L."/>
            <person name="Zhao X."/>
            <person name="Vavikolanu K."/>
            <person name="Mehta A."/>
            <person name="Aluvathingal J."/>
            <person name="Nadendla S."/>
            <person name="Myers T."/>
            <person name="Yan Y."/>
            <person name="Sichtig H."/>
        </authorList>
    </citation>
    <scope>NUCLEOTIDE SEQUENCE [LARGE SCALE GENOMIC DNA]</scope>
    <source>
        <strain evidence="7 9">FDAARGOS_795</strain>
    </source>
</reference>
<dbReference type="RefSeq" id="WP_000789166.1">
    <property type="nucleotide sequence ID" value="NZ_CP009335.1"/>
</dbReference>
<keyword evidence="2" id="KW-0285">Flavoprotein</keyword>